<gene>
    <name evidence="1" type="ORF">MRATA1EN1_LOCUS9540</name>
</gene>
<organism evidence="1 2">
    <name type="scientific">Rangifer tarandus platyrhynchus</name>
    <name type="common">Svalbard reindeer</name>
    <dbReference type="NCBI Taxonomy" id="3082113"/>
    <lineage>
        <taxon>Eukaryota</taxon>
        <taxon>Metazoa</taxon>
        <taxon>Chordata</taxon>
        <taxon>Craniata</taxon>
        <taxon>Vertebrata</taxon>
        <taxon>Euteleostomi</taxon>
        <taxon>Mammalia</taxon>
        <taxon>Eutheria</taxon>
        <taxon>Laurasiatheria</taxon>
        <taxon>Artiodactyla</taxon>
        <taxon>Ruminantia</taxon>
        <taxon>Pecora</taxon>
        <taxon>Cervidae</taxon>
        <taxon>Odocoileinae</taxon>
        <taxon>Rangifer</taxon>
    </lineage>
</organism>
<reference evidence="1" key="1">
    <citation type="submission" date="2023-04" db="EMBL/GenBank/DDBJ databases">
        <authorList>
            <consortium name="ELIXIR-Norway"/>
        </authorList>
    </citation>
    <scope>NUCLEOTIDE SEQUENCE [LARGE SCALE GENOMIC DNA]</scope>
</reference>
<proteinExistence type="predicted"/>
<dbReference type="Proteomes" id="UP001176941">
    <property type="component" value="Chromosome 2"/>
</dbReference>
<accession>A0ABN8YJG6</accession>
<evidence type="ECO:0000313" key="2">
    <source>
        <dbReference type="Proteomes" id="UP001176941"/>
    </source>
</evidence>
<protein>
    <submittedName>
        <fullName evidence="1">Uncharacterized protein</fullName>
    </submittedName>
</protein>
<dbReference type="EMBL" id="OX459938">
    <property type="protein sequence ID" value="CAI9160578.1"/>
    <property type="molecule type" value="Genomic_DNA"/>
</dbReference>
<evidence type="ECO:0000313" key="1">
    <source>
        <dbReference type="EMBL" id="CAI9160578.1"/>
    </source>
</evidence>
<sequence>MLMTTKHISTIELGTVVPMSSISFHSHDPPDYLLTPRRYYIPSLPAEKSECRDVITKVTHFRAGLCFKKSHAQVHRKRTVHLFALELKRIFGRRPQTSLVSLKYLELGSVRGYCQPFQYFRIPGLGIFLLHC</sequence>
<keyword evidence="2" id="KW-1185">Reference proteome</keyword>
<name>A0ABN8YJG6_RANTA</name>